<evidence type="ECO:0000256" key="2">
    <source>
        <dbReference type="ARBA" id="ARBA00023002"/>
    </source>
</evidence>
<evidence type="ECO:0000259" key="4">
    <source>
        <dbReference type="SMART" id="SM00822"/>
    </source>
</evidence>
<dbReference type="Pfam" id="PF00106">
    <property type="entry name" value="adh_short"/>
    <property type="match status" value="1"/>
</dbReference>
<gene>
    <name evidence="5" type="ORF">GCM10009332_09990</name>
</gene>
<evidence type="ECO:0000256" key="3">
    <source>
        <dbReference type="RuleBase" id="RU000363"/>
    </source>
</evidence>
<dbReference type="EMBL" id="BMPZ01000002">
    <property type="protein sequence ID" value="GGI74513.1"/>
    <property type="molecule type" value="Genomic_DNA"/>
</dbReference>
<keyword evidence="6" id="KW-1185">Reference proteome</keyword>
<dbReference type="InterPro" id="IPR036291">
    <property type="entry name" value="NAD(P)-bd_dom_sf"/>
</dbReference>
<evidence type="ECO:0000313" key="6">
    <source>
        <dbReference type="Proteomes" id="UP000613743"/>
    </source>
</evidence>
<dbReference type="PANTHER" id="PTHR45024:SF2">
    <property type="entry name" value="SCP2 DOMAIN-CONTAINING PROTEIN"/>
    <property type="match status" value="1"/>
</dbReference>
<dbReference type="Proteomes" id="UP000613743">
    <property type="component" value="Unassembled WGS sequence"/>
</dbReference>
<proteinExistence type="inferred from homology"/>
<dbReference type="PRINTS" id="PR00080">
    <property type="entry name" value="SDRFAMILY"/>
</dbReference>
<dbReference type="PRINTS" id="PR00081">
    <property type="entry name" value="GDHRDH"/>
</dbReference>
<dbReference type="InterPro" id="IPR057326">
    <property type="entry name" value="KR_dom"/>
</dbReference>
<dbReference type="InterPro" id="IPR002347">
    <property type="entry name" value="SDR_fam"/>
</dbReference>
<sequence length="306" mass="33646">MRFENQVAIITGAASGLGRAYAITLAERGASIVLIDRKYDVDDPQGKARRQALFQTQADVEGLGSQVLVFEMDVACAESVVKTVNEVIEMWGRIDVLINNAGIHEPCAFENLSFKTFQRQMDVDLNGSFYFAKAVWPVMKRQEYGRIVMTTGASALYGDMNEVAFSASKMALVGLVNSLCIEGAYYDIHVNSFAPQAVTAMTNSHLADSVKPLFTKESVTACMIFLASKYAPNGQHLLAAAGSISHGQFAEYAPKFFKHEECNAEKILQSWSDIYQAMPVKAHDCGESQILEWARRSAAQHHVGLD</sequence>
<dbReference type="SUPFAM" id="SSF51735">
    <property type="entry name" value="NAD(P)-binding Rossmann-fold domains"/>
    <property type="match status" value="1"/>
</dbReference>
<protein>
    <submittedName>
        <fullName evidence="5">Short-chain dehydrogenase/reductase</fullName>
    </submittedName>
</protein>
<feature type="domain" description="Ketoreductase" evidence="4">
    <location>
        <begin position="6"/>
        <end position="188"/>
    </location>
</feature>
<accession>A0A917JL11</accession>
<keyword evidence="2" id="KW-0560">Oxidoreductase</keyword>
<organism evidence="5 6">
    <name type="scientific">Shewanella gelidii</name>
    <dbReference type="NCBI Taxonomy" id="1642821"/>
    <lineage>
        <taxon>Bacteria</taxon>
        <taxon>Pseudomonadati</taxon>
        <taxon>Pseudomonadota</taxon>
        <taxon>Gammaproteobacteria</taxon>
        <taxon>Alteromonadales</taxon>
        <taxon>Shewanellaceae</taxon>
        <taxon>Shewanella</taxon>
    </lineage>
</organism>
<evidence type="ECO:0000256" key="1">
    <source>
        <dbReference type="ARBA" id="ARBA00006484"/>
    </source>
</evidence>
<reference evidence="5" key="1">
    <citation type="journal article" date="2014" name="Int. J. Syst. Evol. Microbiol.">
        <title>Complete genome sequence of Corynebacterium casei LMG S-19264T (=DSM 44701T), isolated from a smear-ripened cheese.</title>
        <authorList>
            <consortium name="US DOE Joint Genome Institute (JGI-PGF)"/>
            <person name="Walter F."/>
            <person name="Albersmeier A."/>
            <person name="Kalinowski J."/>
            <person name="Ruckert C."/>
        </authorList>
    </citation>
    <scope>NUCLEOTIDE SEQUENCE</scope>
    <source>
        <strain evidence="5">JCM 30804</strain>
    </source>
</reference>
<reference evidence="5" key="2">
    <citation type="submission" date="2020-09" db="EMBL/GenBank/DDBJ databases">
        <authorList>
            <person name="Sun Q."/>
            <person name="Ohkuma M."/>
        </authorList>
    </citation>
    <scope>NUCLEOTIDE SEQUENCE</scope>
    <source>
        <strain evidence="5">JCM 30804</strain>
    </source>
</reference>
<dbReference type="GO" id="GO:0016491">
    <property type="term" value="F:oxidoreductase activity"/>
    <property type="evidence" value="ECO:0007669"/>
    <property type="project" value="UniProtKB-KW"/>
</dbReference>
<dbReference type="SMART" id="SM00822">
    <property type="entry name" value="PKS_KR"/>
    <property type="match status" value="1"/>
</dbReference>
<dbReference type="RefSeq" id="WP_188918494.1">
    <property type="nucleotide sequence ID" value="NZ_BMPZ01000002.1"/>
</dbReference>
<name>A0A917JL11_9GAMM</name>
<comment type="caution">
    <text evidence="5">The sequence shown here is derived from an EMBL/GenBank/DDBJ whole genome shotgun (WGS) entry which is preliminary data.</text>
</comment>
<dbReference type="AlphaFoldDB" id="A0A917JL11"/>
<dbReference type="Gene3D" id="3.40.50.720">
    <property type="entry name" value="NAD(P)-binding Rossmann-like Domain"/>
    <property type="match status" value="1"/>
</dbReference>
<dbReference type="PANTHER" id="PTHR45024">
    <property type="entry name" value="DEHYDROGENASES, SHORT CHAIN"/>
    <property type="match status" value="1"/>
</dbReference>
<dbReference type="InterPro" id="IPR051687">
    <property type="entry name" value="Peroxisomal_Beta-Oxidation"/>
</dbReference>
<evidence type="ECO:0000313" key="5">
    <source>
        <dbReference type="EMBL" id="GGI74513.1"/>
    </source>
</evidence>
<comment type="similarity">
    <text evidence="1 3">Belongs to the short-chain dehydrogenases/reductases (SDR) family.</text>
</comment>